<dbReference type="AlphaFoldDB" id="A0A159Z2C5"/>
<dbReference type="InterPro" id="IPR013216">
    <property type="entry name" value="Methyltransf_11"/>
</dbReference>
<dbReference type="PATRIC" id="fig|1335048.3.peg.967"/>
<sequence length="273" mass="29578">MHLDVLDLRNFYYRTPLGRVAQKAIRDQMIALWPEAQGQTVAGFGFAVPLLRPYLSTARRVIGLMPAPQGVMAWPAGLANVSVLCEEVQWPLDTGMVDKLVLMHGLDTSEHPTAVLDECRRVLGPGGRAIFIVPNRAGLWARRDVTPFGFGRPYTLGQLDAQLRRAGFVPERHLAALYIPPTSRRFWLRSAPMWERIGTRISSALAGGVLMVEASKQVYAPTRPGLAAAVRRPLRVLEGAAQPAPGAVAGASYAGEMSGLGTRPGLSRAAPAR</sequence>
<reference evidence="2 3" key="1">
    <citation type="submission" date="2015-09" db="EMBL/GenBank/DDBJ databases">
        <title>Complete genome sequence of Defluviimonas alba cai42t isolated from an oilfield in Xinjiang.</title>
        <authorList>
            <person name="Geng S."/>
            <person name="Pan X."/>
            <person name="Wu X."/>
        </authorList>
    </citation>
    <scope>NUCLEOTIDE SEQUENCE [LARGE SCALE GENOMIC DNA]</scope>
    <source>
        <strain evidence="3">cai42</strain>
    </source>
</reference>
<name>A0A159Z2C5_9RHOB</name>
<evidence type="ECO:0000313" key="2">
    <source>
        <dbReference type="EMBL" id="AMY68190.1"/>
    </source>
</evidence>
<dbReference type="Proteomes" id="UP000076128">
    <property type="component" value="Chromosome"/>
</dbReference>
<dbReference type="RefSeq" id="WP_084739456.1">
    <property type="nucleotide sequence ID" value="NZ_CP012661.1"/>
</dbReference>
<dbReference type="KEGG" id="daa:AKL17_0931"/>
<dbReference type="SUPFAM" id="SSF53335">
    <property type="entry name" value="S-adenosyl-L-methionine-dependent methyltransferases"/>
    <property type="match status" value="1"/>
</dbReference>
<dbReference type="OrthoDB" id="9800231at2"/>
<dbReference type="Pfam" id="PF08241">
    <property type="entry name" value="Methyltransf_11"/>
    <property type="match status" value="1"/>
</dbReference>
<organism evidence="2 3">
    <name type="scientific">Frigidibacter mobilis</name>
    <dbReference type="NCBI Taxonomy" id="1335048"/>
    <lineage>
        <taxon>Bacteria</taxon>
        <taxon>Pseudomonadati</taxon>
        <taxon>Pseudomonadota</taxon>
        <taxon>Alphaproteobacteria</taxon>
        <taxon>Rhodobacterales</taxon>
        <taxon>Paracoccaceae</taxon>
        <taxon>Frigidibacter</taxon>
    </lineage>
</organism>
<proteinExistence type="predicted"/>
<dbReference type="GO" id="GO:0008757">
    <property type="term" value="F:S-adenosylmethionine-dependent methyltransferase activity"/>
    <property type="evidence" value="ECO:0007669"/>
    <property type="project" value="InterPro"/>
</dbReference>
<dbReference type="EMBL" id="CP012661">
    <property type="protein sequence ID" value="AMY68190.1"/>
    <property type="molecule type" value="Genomic_DNA"/>
</dbReference>
<dbReference type="Gene3D" id="3.40.50.150">
    <property type="entry name" value="Vaccinia Virus protein VP39"/>
    <property type="match status" value="1"/>
</dbReference>
<accession>A0A159Z2C5</accession>
<gene>
    <name evidence="2" type="ORF">AKL17_0931</name>
</gene>
<keyword evidence="3" id="KW-1185">Reference proteome</keyword>
<dbReference type="STRING" id="1335048.AKL17_0931"/>
<feature type="domain" description="Methyltransferase type 11" evidence="1">
    <location>
        <begin position="43"/>
        <end position="131"/>
    </location>
</feature>
<dbReference type="InterPro" id="IPR029063">
    <property type="entry name" value="SAM-dependent_MTases_sf"/>
</dbReference>
<protein>
    <recommendedName>
        <fullName evidence="1">Methyltransferase type 11 domain-containing protein</fullName>
    </recommendedName>
</protein>
<evidence type="ECO:0000259" key="1">
    <source>
        <dbReference type="Pfam" id="PF08241"/>
    </source>
</evidence>
<evidence type="ECO:0000313" key="3">
    <source>
        <dbReference type="Proteomes" id="UP000076128"/>
    </source>
</evidence>